<feature type="compositionally biased region" description="Basic and acidic residues" evidence="2">
    <location>
        <begin position="36"/>
        <end position="52"/>
    </location>
</feature>
<feature type="region of interest" description="Disordered" evidence="2">
    <location>
        <begin position="241"/>
        <end position="288"/>
    </location>
</feature>
<accession>A0A9P0C7W8</accession>
<dbReference type="PANTHER" id="PTHR12072">
    <property type="entry name" value="CWF19, CELL CYCLE CONTROL PROTEIN"/>
    <property type="match status" value="1"/>
</dbReference>
<feature type="compositionally biased region" description="Basic residues" evidence="2">
    <location>
        <begin position="10"/>
        <end position="23"/>
    </location>
</feature>
<organism evidence="5 6">
    <name type="scientific">Diatraea saccharalis</name>
    <name type="common">sugarcane borer</name>
    <dbReference type="NCBI Taxonomy" id="40085"/>
    <lineage>
        <taxon>Eukaryota</taxon>
        <taxon>Metazoa</taxon>
        <taxon>Ecdysozoa</taxon>
        <taxon>Arthropoda</taxon>
        <taxon>Hexapoda</taxon>
        <taxon>Insecta</taxon>
        <taxon>Pterygota</taxon>
        <taxon>Neoptera</taxon>
        <taxon>Endopterygota</taxon>
        <taxon>Lepidoptera</taxon>
        <taxon>Glossata</taxon>
        <taxon>Ditrysia</taxon>
        <taxon>Pyraloidea</taxon>
        <taxon>Crambidae</taxon>
        <taxon>Crambinae</taxon>
        <taxon>Diatraea</taxon>
    </lineage>
</organism>
<feature type="compositionally biased region" description="Polar residues" evidence="2">
    <location>
        <begin position="260"/>
        <end position="271"/>
    </location>
</feature>
<feature type="compositionally biased region" description="Basic and acidic residues" evidence="2">
    <location>
        <begin position="62"/>
        <end position="79"/>
    </location>
</feature>
<dbReference type="InterPro" id="IPR006767">
    <property type="entry name" value="Cwf19-like_C_dom-2"/>
</dbReference>
<keyword evidence="6" id="KW-1185">Reference proteome</keyword>
<dbReference type="GO" id="GO:0071014">
    <property type="term" value="C:post-mRNA release spliceosomal complex"/>
    <property type="evidence" value="ECO:0007669"/>
    <property type="project" value="TreeGrafter"/>
</dbReference>
<dbReference type="PANTHER" id="PTHR12072:SF5">
    <property type="entry name" value="CWF19-LIKE PROTEIN 2"/>
    <property type="match status" value="1"/>
</dbReference>
<dbReference type="AlphaFoldDB" id="A0A9P0C7W8"/>
<dbReference type="InterPro" id="IPR040194">
    <property type="entry name" value="Cwf19-like"/>
</dbReference>
<comment type="similarity">
    <text evidence="1">Belongs to the CWF19 family.</text>
</comment>
<dbReference type="OrthoDB" id="2113965at2759"/>
<feature type="region of interest" description="Disordered" evidence="2">
    <location>
        <begin position="1"/>
        <end position="193"/>
    </location>
</feature>
<feature type="compositionally biased region" description="Basic and acidic residues" evidence="2">
    <location>
        <begin position="277"/>
        <end position="288"/>
    </location>
</feature>
<evidence type="ECO:0000259" key="4">
    <source>
        <dbReference type="Pfam" id="PF04677"/>
    </source>
</evidence>
<feature type="compositionally biased region" description="Low complexity" evidence="2">
    <location>
        <begin position="24"/>
        <end position="34"/>
    </location>
</feature>
<evidence type="ECO:0000256" key="2">
    <source>
        <dbReference type="SAM" id="MobiDB-lite"/>
    </source>
</evidence>
<dbReference type="InterPro" id="IPR006768">
    <property type="entry name" value="Cwf19-like_C_dom-1"/>
</dbReference>
<reference evidence="5" key="2">
    <citation type="submission" date="2022-10" db="EMBL/GenBank/DDBJ databases">
        <authorList>
            <consortium name="ENA_rothamsted_submissions"/>
            <consortium name="culmorum"/>
            <person name="King R."/>
        </authorList>
    </citation>
    <scope>NUCLEOTIDE SEQUENCE</scope>
</reference>
<dbReference type="EMBL" id="OU893353">
    <property type="protein sequence ID" value="CAH0757576.1"/>
    <property type="molecule type" value="Genomic_DNA"/>
</dbReference>
<dbReference type="Pfam" id="PF04676">
    <property type="entry name" value="CwfJ_C_2"/>
    <property type="match status" value="1"/>
</dbReference>
<evidence type="ECO:0000259" key="3">
    <source>
        <dbReference type="Pfam" id="PF04676"/>
    </source>
</evidence>
<evidence type="ECO:0000256" key="1">
    <source>
        <dbReference type="ARBA" id="ARBA00006795"/>
    </source>
</evidence>
<feature type="domain" description="Cwf19-like C-terminal" evidence="4">
    <location>
        <begin position="368"/>
        <end position="491"/>
    </location>
</feature>
<reference evidence="5" key="1">
    <citation type="submission" date="2021-12" db="EMBL/GenBank/DDBJ databases">
        <authorList>
            <person name="King R."/>
        </authorList>
    </citation>
    <scope>NUCLEOTIDE SEQUENCE</scope>
</reference>
<dbReference type="Proteomes" id="UP001153714">
    <property type="component" value="Chromosome 22"/>
</dbReference>
<evidence type="ECO:0000313" key="5">
    <source>
        <dbReference type="EMBL" id="CAH0757576.1"/>
    </source>
</evidence>
<feature type="domain" description="Cwf19-like protein C-terminal" evidence="3">
    <location>
        <begin position="500"/>
        <end position="592"/>
    </location>
</feature>
<dbReference type="Pfam" id="PF04677">
    <property type="entry name" value="CwfJ_C_1"/>
    <property type="match status" value="1"/>
</dbReference>
<evidence type="ECO:0000313" key="6">
    <source>
        <dbReference type="Proteomes" id="UP001153714"/>
    </source>
</evidence>
<name>A0A9P0C7W8_9NEOP</name>
<protein>
    <recommendedName>
        <fullName evidence="7">CWF19-like protein 2</fullName>
    </recommendedName>
</protein>
<gene>
    <name evidence="5" type="ORF">DIATSA_LOCUS8107</name>
</gene>
<dbReference type="GO" id="GO:0000398">
    <property type="term" value="P:mRNA splicing, via spliceosome"/>
    <property type="evidence" value="ECO:0007669"/>
    <property type="project" value="TreeGrafter"/>
</dbReference>
<sequence length="599" mass="69464">MKESRDKDKRSKKSKRKEKRKRYSSSSSSTSESDQWVEKEQVEKPVAERDDWMSMTGMLKTYTKDDIKPKQEENKKHIDSYNPSTSVRELNPYWKNGGTGLPQTSAELRKSRQFLKPDDTEDYYRKSSSSKEYEKSGIRDKSYKKQDEYHRKDREAPRRNWKIRSEEKSVVKDRSPSPQPTKVKHLSPPAQENYRKIEITENLYMSDEKLNKLAAKVVKAEILGDTEQVAKLKAKLEAAREYRKQNPNAGKEDDDGVMLMSTTSSGSSRPLANTAKGDSRSKGGKRKAETYTLGERTKYFGNDDKYNLAQMFEQEKYGNNYDNDAQLARVAGSHKNPNDDLEDIFLDDISKNRNVAKDRDVEKQRAIKQHVKLERSLEGCEYCVDSKNMLKHLMVSCGSKVYVAVPSKQSLVRGQCVISTIQHNTCVTALDEDVWEEIMTYRRALTQFYNSQSQDVVFFELATKLHRFPHMVINCVPVPRDVGDMASIYFKKALLECETEWSMNKKVVELKGKDIRKGIPKGLPYFWVDFGMDPGFAHVIEDQQLFPRNFGEEIIGGMLDLDHHLWKNPRKEYGDLQRKKVLDFIKEWKPFDPNKKINI</sequence>
<proteinExistence type="inferred from homology"/>
<feature type="compositionally biased region" description="Basic and acidic residues" evidence="2">
    <location>
        <begin position="107"/>
        <end position="175"/>
    </location>
</feature>
<evidence type="ECO:0008006" key="7">
    <source>
        <dbReference type="Google" id="ProtNLM"/>
    </source>
</evidence>